<name>A0ABT7BGR2_9CYAN</name>
<protein>
    <submittedName>
        <fullName evidence="1">Uncharacterized protein</fullName>
    </submittedName>
</protein>
<proteinExistence type="predicted"/>
<dbReference type="EMBL" id="JAQPOK010000042">
    <property type="protein sequence ID" value="MDJ1178366.1"/>
    <property type="molecule type" value="Genomic_DNA"/>
</dbReference>
<evidence type="ECO:0000313" key="2">
    <source>
        <dbReference type="Proteomes" id="UP001231370"/>
    </source>
</evidence>
<comment type="caution">
    <text evidence="1">The sequence shown here is derived from an EMBL/GenBank/DDBJ whole genome shotgun (WGS) entry which is preliminary data.</text>
</comment>
<evidence type="ECO:0000313" key="1">
    <source>
        <dbReference type="EMBL" id="MDJ1178366.1"/>
    </source>
</evidence>
<dbReference type="Proteomes" id="UP001231370">
    <property type="component" value="Unassembled WGS sequence"/>
</dbReference>
<reference evidence="1 2" key="1">
    <citation type="submission" date="2023-01" db="EMBL/GenBank/DDBJ databases">
        <title>Novel diversity within Roseofilum (Cyanobacteria; Desertifilaceae) from marine benthic mats with descriptions of four novel species.</title>
        <authorList>
            <person name="Wang Y."/>
            <person name="Berthold D.E."/>
            <person name="Hu J."/>
            <person name="Lefler F.W."/>
            <person name="Laughinghouse H.D. IV."/>
        </authorList>
    </citation>
    <scope>NUCLEOTIDE SEQUENCE [LARGE SCALE GENOMIC DNA]</scope>
    <source>
        <strain evidence="1 2">BLCC-M91</strain>
    </source>
</reference>
<accession>A0ABT7BGR2</accession>
<keyword evidence="2" id="KW-1185">Reference proteome</keyword>
<organism evidence="1 2">
    <name type="scientific">Roseofilum halophilum BLCC-M91</name>
    <dbReference type="NCBI Taxonomy" id="3022259"/>
    <lineage>
        <taxon>Bacteria</taxon>
        <taxon>Bacillati</taxon>
        <taxon>Cyanobacteriota</taxon>
        <taxon>Cyanophyceae</taxon>
        <taxon>Desertifilales</taxon>
        <taxon>Desertifilaceae</taxon>
        <taxon>Roseofilum</taxon>
        <taxon>Roseofilum halophilum</taxon>
    </lineage>
</organism>
<sequence length="99" mass="11556">MNQSTIEKDALTARISRIVENLMEKESWFREKLDLEEMVNYVSGLIEEHLSPEELQEIDDEDLSERIHKVLTLEAVSGMLNDFTPEQMEIFDAAVEGRW</sequence>
<gene>
    <name evidence="1" type="ORF">PJF56_05780</name>
</gene>
<dbReference type="RefSeq" id="WP_283761686.1">
    <property type="nucleotide sequence ID" value="NZ_JAQPOK010000042.1"/>
</dbReference>